<sequence>MLANDANDAKKDTRYARNSAGHQLDADPTKFASCDTDSTVSSAERQRPATGDVGAGPAKSRPDEFRSLGGKHAVTCDDGAPALGGSVREIEKADERGEIASIAASSLKDEILERARCRGACEEKGISRLPPRIYSEIEVKPTQLIS</sequence>
<proteinExistence type="predicted"/>
<dbReference type="EMBL" id="GL450828">
    <property type="protein sequence ID" value="EFN80336.1"/>
    <property type="molecule type" value="Genomic_DNA"/>
</dbReference>
<dbReference type="InParanoid" id="E2BVG0"/>
<evidence type="ECO:0000313" key="3">
    <source>
        <dbReference type="Proteomes" id="UP000008237"/>
    </source>
</evidence>
<keyword evidence="3" id="KW-1185">Reference proteome</keyword>
<accession>E2BVG0</accession>
<feature type="region of interest" description="Disordered" evidence="1">
    <location>
        <begin position="1"/>
        <end position="84"/>
    </location>
</feature>
<organism evidence="3">
    <name type="scientific">Harpegnathos saltator</name>
    <name type="common">Jerdon's jumping ant</name>
    <dbReference type="NCBI Taxonomy" id="610380"/>
    <lineage>
        <taxon>Eukaryota</taxon>
        <taxon>Metazoa</taxon>
        <taxon>Ecdysozoa</taxon>
        <taxon>Arthropoda</taxon>
        <taxon>Hexapoda</taxon>
        <taxon>Insecta</taxon>
        <taxon>Pterygota</taxon>
        <taxon>Neoptera</taxon>
        <taxon>Endopterygota</taxon>
        <taxon>Hymenoptera</taxon>
        <taxon>Apocrita</taxon>
        <taxon>Aculeata</taxon>
        <taxon>Formicoidea</taxon>
        <taxon>Formicidae</taxon>
        <taxon>Ponerinae</taxon>
        <taxon>Ponerini</taxon>
        <taxon>Harpegnathos</taxon>
    </lineage>
</organism>
<protein>
    <submittedName>
        <fullName evidence="2">Uncharacterized protein</fullName>
    </submittedName>
</protein>
<dbReference type="Proteomes" id="UP000008237">
    <property type="component" value="Unassembled WGS sequence"/>
</dbReference>
<dbReference type="AlphaFoldDB" id="E2BVG0"/>
<gene>
    <name evidence="2" type="ORF">EAI_07056</name>
</gene>
<reference evidence="2 3" key="1">
    <citation type="journal article" date="2010" name="Science">
        <title>Genomic comparison of the ants Camponotus floridanus and Harpegnathos saltator.</title>
        <authorList>
            <person name="Bonasio R."/>
            <person name="Zhang G."/>
            <person name="Ye C."/>
            <person name="Mutti N.S."/>
            <person name="Fang X."/>
            <person name="Qin N."/>
            <person name="Donahue G."/>
            <person name="Yang P."/>
            <person name="Li Q."/>
            <person name="Li C."/>
            <person name="Zhang P."/>
            <person name="Huang Z."/>
            <person name="Berger S.L."/>
            <person name="Reinberg D."/>
            <person name="Wang J."/>
            <person name="Liebig J."/>
        </authorList>
    </citation>
    <scope>NUCLEOTIDE SEQUENCE [LARGE SCALE GENOMIC DNA]</scope>
    <source>
        <strain evidence="2 3">R22 G/1</strain>
    </source>
</reference>
<evidence type="ECO:0000256" key="1">
    <source>
        <dbReference type="SAM" id="MobiDB-lite"/>
    </source>
</evidence>
<name>E2BVG0_HARSA</name>
<evidence type="ECO:0000313" key="2">
    <source>
        <dbReference type="EMBL" id="EFN80336.1"/>
    </source>
</evidence>